<dbReference type="GO" id="GO:0008270">
    <property type="term" value="F:zinc ion binding"/>
    <property type="evidence" value="ECO:0007669"/>
    <property type="project" value="UniProtKB-KW"/>
</dbReference>
<dbReference type="PROSITE" id="PS50865">
    <property type="entry name" value="ZF_MYND_2"/>
    <property type="match status" value="1"/>
</dbReference>
<evidence type="ECO:0000256" key="3">
    <source>
        <dbReference type="ARBA" id="ARBA00022833"/>
    </source>
</evidence>
<evidence type="ECO:0000256" key="1">
    <source>
        <dbReference type="ARBA" id="ARBA00022723"/>
    </source>
</evidence>
<evidence type="ECO:0000259" key="5">
    <source>
        <dbReference type="PROSITE" id="PS50865"/>
    </source>
</evidence>
<keyword evidence="2 4" id="KW-0863">Zinc-finger</keyword>
<dbReference type="Gene3D" id="6.10.140.2220">
    <property type="match status" value="1"/>
</dbReference>
<dbReference type="Pfam" id="PF01753">
    <property type="entry name" value="zf-MYND"/>
    <property type="match status" value="1"/>
</dbReference>
<dbReference type="VEuPathDB" id="CryptoDB:Cvel_4066"/>
<accession>A0A0G4G228</accession>
<keyword evidence="3" id="KW-0862">Zinc</keyword>
<organism evidence="6">
    <name type="scientific">Chromera velia CCMP2878</name>
    <dbReference type="NCBI Taxonomy" id="1169474"/>
    <lineage>
        <taxon>Eukaryota</taxon>
        <taxon>Sar</taxon>
        <taxon>Alveolata</taxon>
        <taxon>Colpodellida</taxon>
        <taxon>Chromeraceae</taxon>
        <taxon>Chromera</taxon>
    </lineage>
</organism>
<name>A0A0G4G228_9ALVE</name>
<protein>
    <recommendedName>
        <fullName evidence="5">MYND-type domain-containing protein</fullName>
    </recommendedName>
</protein>
<dbReference type="InterPro" id="IPR002893">
    <property type="entry name" value="Znf_MYND"/>
</dbReference>
<evidence type="ECO:0000313" key="6">
    <source>
        <dbReference type="EMBL" id="CEM22030.1"/>
    </source>
</evidence>
<reference evidence="6" key="1">
    <citation type="submission" date="2014-11" db="EMBL/GenBank/DDBJ databases">
        <authorList>
            <person name="Otto D Thomas"/>
            <person name="Naeem Raeece"/>
        </authorList>
    </citation>
    <scope>NUCLEOTIDE SEQUENCE</scope>
</reference>
<gene>
    <name evidence="6" type="ORF">Cvel_4066</name>
</gene>
<dbReference type="AlphaFoldDB" id="A0A0G4G228"/>
<dbReference type="EMBL" id="CDMZ01000816">
    <property type="protein sequence ID" value="CEM22030.1"/>
    <property type="molecule type" value="Genomic_DNA"/>
</dbReference>
<keyword evidence="1" id="KW-0479">Metal-binding</keyword>
<dbReference type="SUPFAM" id="SSF144232">
    <property type="entry name" value="HIT/MYND zinc finger-like"/>
    <property type="match status" value="1"/>
</dbReference>
<sequence length="287" mass="32190">MTVELNTSTPEAGVRFPWLQINPVSSYAQEDLQSAVVVPVWFTASPEDSQKEICKLLQKKGGWSNPQMLFGYTATSEWKDLYVYFDHGDGKSPVNTVATQAFKMYGLNGNQGTIDWDQIRGPVILCRADPPTFGPAINPFESFAMLMSGRQPPSNSEPRIAPFESKPFPTAEEIVQTLAFFKDKQASAVAQKRDHHRMIKLQEADRAADPQRFPHPASTGAYFGTDVRFASSRKLEKEQHQCASCGVKRFIADLQRCSRCRGVLYCSRACQKVDWKKGHKNVCTEKS</sequence>
<feature type="domain" description="MYND-type" evidence="5">
    <location>
        <begin position="242"/>
        <end position="283"/>
    </location>
</feature>
<evidence type="ECO:0000256" key="2">
    <source>
        <dbReference type="ARBA" id="ARBA00022771"/>
    </source>
</evidence>
<evidence type="ECO:0000256" key="4">
    <source>
        <dbReference type="PROSITE-ProRule" id="PRU00134"/>
    </source>
</evidence>
<proteinExistence type="predicted"/>
<dbReference type="PhylomeDB" id="A0A0G4G228"/>